<evidence type="ECO:0000256" key="1">
    <source>
        <dbReference type="ARBA" id="ARBA00001961"/>
    </source>
</evidence>
<dbReference type="Gene3D" id="2.60.120.620">
    <property type="entry name" value="q2cbj1_9rhob like domain"/>
    <property type="match status" value="1"/>
</dbReference>
<dbReference type="SMART" id="SM00702">
    <property type="entry name" value="P4Hc"/>
    <property type="match status" value="1"/>
</dbReference>
<feature type="domain" description="Fe2OG dioxygenase" evidence="6">
    <location>
        <begin position="102"/>
        <end position="209"/>
    </location>
</feature>
<keyword evidence="5" id="KW-0408">Iron</keyword>
<dbReference type="PANTHER" id="PTHR10869:SF246">
    <property type="entry name" value="TRANSMEMBRANE PROLYL 4-HYDROXYLASE"/>
    <property type="match status" value="1"/>
</dbReference>
<proteinExistence type="predicted"/>
<dbReference type="InterPro" id="IPR044862">
    <property type="entry name" value="Pro_4_hyd_alph_FE2OG_OXY"/>
</dbReference>
<accession>A0A2H4IAX9</accession>
<organism evidence="7 8">
    <name type="scientific">Erwinia phage vB_EamM_Y3</name>
    <dbReference type="NCBI Taxonomy" id="1983553"/>
    <lineage>
        <taxon>Viruses</taxon>
        <taxon>Duplodnaviria</taxon>
        <taxon>Heunggongvirae</taxon>
        <taxon>Uroviricota</taxon>
        <taxon>Caudoviricetes</taxon>
        <taxon>Sasquatchvirus</taxon>
        <taxon>Sasquatchvirus Y3</taxon>
    </lineage>
</organism>
<gene>
    <name evidence="7" type="ORF">Y3_020</name>
</gene>
<evidence type="ECO:0000313" key="7">
    <source>
        <dbReference type="EMBL" id="ARW58660.1"/>
    </source>
</evidence>
<dbReference type="PANTHER" id="PTHR10869">
    <property type="entry name" value="PROLYL 4-HYDROXYLASE ALPHA SUBUNIT"/>
    <property type="match status" value="1"/>
</dbReference>
<dbReference type="GO" id="GO:0031418">
    <property type="term" value="F:L-ascorbic acid binding"/>
    <property type="evidence" value="ECO:0007669"/>
    <property type="project" value="InterPro"/>
</dbReference>
<dbReference type="Proteomes" id="UP000240568">
    <property type="component" value="Segment"/>
</dbReference>
<dbReference type="InterPro" id="IPR006620">
    <property type="entry name" value="Pro_4_hyd_alph"/>
</dbReference>
<evidence type="ECO:0000256" key="4">
    <source>
        <dbReference type="ARBA" id="ARBA00023002"/>
    </source>
</evidence>
<dbReference type="GO" id="GO:0004656">
    <property type="term" value="F:procollagen-proline 4-dioxygenase activity"/>
    <property type="evidence" value="ECO:0007669"/>
    <property type="project" value="TreeGrafter"/>
</dbReference>
<dbReference type="EMBL" id="KY984068">
    <property type="protein sequence ID" value="ARW58660.1"/>
    <property type="molecule type" value="Genomic_DNA"/>
</dbReference>
<keyword evidence="4" id="KW-0560">Oxidoreductase</keyword>
<evidence type="ECO:0000256" key="5">
    <source>
        <dbReference type="ARBA" id="ARBA00023004"/>
    </source>
</evidence>
<evidence type="ECO:0000259" key="6">
    <source>
        <dbReference type="PROSITE" id="PS51471"/>
    </source>
</evidence>
<dbReference type="InterPro" id="IPR005123">
    <property type="entry name" value="Oxoglu/Fe-dep_dioxygenase_dom"/>
</dbReference>
<dbReference type="PROSITE" id="PS51471">
    <property type="entry name" value="FE2OG_OXY"/>
    <property type="match status" value="1"/>
</dbReference>
<keyword evidence="8" id="KW-1185">Reference proteome</keyword>
<evidence type="ECO:0000256" key="2">
    <source>
        <dbReference type="ARBA" id="ARBA00022723"/>
    </source>
</evidence>
<dbReference type="Pfam" id="PF13640">
    <property type="entry name" value="2OG-FeII_Oxy_3"/>
    <property type="match status" value="1"/>
</dbReference>
<protein>
    <submittedName>
        <fullName evidence="7">Oxygenase</fullName>
    </submittedName>
</protein>
<reference evidence="7 8" key="1">
    <citation type="submission" date="2017-04" db="EMBL/GenBank/DDBJ databases">
        <authorList>
            <person name="Afonso C.L."/>
            <person name="Miller P.J."/>
            <person name="Scott M.A."/>
            <person name="Spackman E."/>
            <person name="Goraichik I."/>
            <person name="Dimitrov K.M."/>
            <person name="Suarez D.L."/>
            <person name="Swayne D.E."/>
        </authorList>
    </citation>
    <scope>NUCLEOTIDE SEQUENCE [LARGE SCALE GENOMIC DNA]</scope>
</reference>
<sequence>MSFELVNILPILSQSTTVHRAADGTDVHIVRNFFTHTECEALIAEGIQYLEPSRVGGPNDTTKIDKTVRSSSTAMLSEVSQHPAVLEAIRRIDDAYGYPHLFSNPLQLNRYQVGEEFVAHHDWHDPVRQHDRIQREGQRTWTFLMYLNDDFEGGQTEFPLMDLTVTPERGMLVLWNNLLVDGSVNETTLHASKPVTSGTKFMMTKWFKNKVL</sequence>
<name>A0A2H4IAX9_9CAUD</name>
<comment type="cofactor">
    <cofactor evidence="1">
        <name>L-ascorbate</name>
        <dbReference type="ChEBI" id="CHEBI:38290"/>
    </cofactor>
</comment>
<dbReference type="GO" id="GO:0005506">
    <property type="term" value="F:iron ion binding"/>
    <property type="evidence" value="ECO:0007669"/>
    <property type="project" value="InterPro"/>
</dbReference>
<keyword evidence="3" id="KW-0223">Dioxygenase</keyword>
<dbReference type="InterPro" id="IPR045054">
    <property type="entry name" value="P4HA-like"/>
</dbReference>
<keyword evidence="2" id="KW-0479">Metal-binding</keyword>
<dbReference type="SUPFAM" id="SSF51197">
    <property type="entry name" value="Clavaminate synthase-like"/>
    <property type="match status" value="1"/>
</dbReference>
<evidence type="ECO:0000313" key="8">
    <source>
        <dbReference type="Proteomes" id="UP000240568"/>
    </source>
</evidence>
<evidence type="ECO:0000256" key="3">
    <source>
        <dbReference type="ARBA" id="ARBA00022964"/>
    </source>
</evidence>